<sequence length="95" mass="10253">MTLTGGIVTVRGIRMALVFADPDYLRAGVGDALLARLGPWFPRLPVMLAAPRAHPTLAYAQFDTRALLPELDLAGMVEREIDLDGPPPDDTAPPF</sequence>
<dbReference type="EMBL" id="VPFD01000034">
    <property type="protein sequence ID" value="TXF96685.1"/>
    <property type="molecule type" value="Genomic_DNA"/>
</dbReference>
<dbReference type="Proteomes" id="UP000321413">
    <property type="component" value="Unassembled WGS sequence"/>
</dbReference>
<organism evidence="1 2">
    <name type="scientific">Massilia arenae</name>
    <dbReference type="NCBI Taxonomy" id="2603288"/>
    <lineage>
        <taxon>Bacteria</taxon>
        <taxon>Pseudomonadati</taxon>
        <taxon>Pseudomonadota</taxon>
        <taxon>Betaproteobacteria</taxon>
        <taxon>Burkholderiales</taxon>
        <taxon>Oxalobacteraceae</taxon>
        <taxon>Telluria group</taxon>
        <taxon>Massilia</taxon>
    </lineage>
</organism>
<proteinExistence type="predicted"/>
<comment type="caution">
    <text evidence="1">The sequence shown here is derived from an EMBL/GenBank/DDBJ whole genome shotgun (WGS) entry which is preliminary data.</text>
</comment>
<dbReference type="AlphaFoldDB" id="A0A5C7G2N2"/>
<gene>
    <name evidence="1" type="ORF">FVD38_23440</name>
</gene>
<evidence type="ECO:0000313" key="2">
    <source>
        <dbReference type="Proteomes" id="UP000321413"/>
    </source>
</evidence>
<protein>
    <submittedName>
        <fullName evidence="1">Uncharacterized protein</fullName>
    </submittedName>
</protein>
<dbReference type="RefSeq" id="WP_147937021.1">
    <property type="nucleotide sequence ID" value="NZ_VPFD01000034.1"/>
</dbReference>
<evidence type="ECO:0000313" key="1">
    <source>
        <dbReference type="EMBL" id="TXF96685.1"/>
    </source>
</evidence>
<keyword evidence="2" id="KW-1185">Reference proteome</keyword>
<name>A0A5C7G2N2_9BURK</name>
<accession>A0A5C7G2N2</accession>
<reference evidence="1 2" key="1">
    <citation type="submission" date="2019-08" db="EMBL/GenBank/DDBJ databases">
        <title>Massilia golmudensis sp. nov., isolated from sand in the Qinghai-Tibetan Plateau.</title>
        <authorList>
            <person name="Zhang B."/>
        </authorList>
    </citation>
    <scope>NUCLEOTIDE SEQUENCE [LARGE SCALE GENOMIC DNA]</scope>
    <source>
        <strain evidence="1 2">GEM5</strain>
    </source>
</reference>